<evidence type="ECO:0000313" key="2">
    <source>
        <dbReference type="Proteomes" id="UP000789525"/>
    </source>
</evidence>
<keyword evidence="2" id="KW-1185">Reference proteome</keyword>
<dbReference type="EMBL" id="CAJVPT010000293">
    <property type="protein sequence ID" value="CAG8442196.1"/>
    <property type="molecule type" value="Genomic_DNA"/>
</dbReference>
<gene>
    <name evidence="1" type="ORF">ACOLOM_LOCUS302</name>
</gene>
<dbReference type="Proteomes" id="UP000789525">
    <property type="component" value="Unassembled WGS sequence"/>
</dbReference>
<name>A0ACA9JYG6_9GLOM</name>
<evidence type="ECO:0000313" key="1">
    <source>
        <dbReference type="EMBL" id="CAG8442196.1"/>
    </source>
</evidence>
<proteinExistence type="predicted"/>
<comment type="caution">
    <text evidence="1">The sequence shown here is derived from an EMBL/GenBank/DDBJ whole genome shotgun (WGS) entry which is preliminary data.</text>
</comment>
<sequence>RKAQDILDDWKFDAWRKLGLLASSDELLVRRLVQAGTASLKDSLIIYCYWI</sequence>
<feature type="non-terminal residue" evidence="1">
    <location>
        <position position="1"/>
    </location>
</feature>
<accession>A0ACA9JYG6</accession>
<protein>
    <submittedName>
        <fullName evidence="1">10324_t:CDS:1</fullName>
    </submittedName>
</protein>
<reference evidence="1" key="1">
    <citation type="submission" date="2021-06" db="EMBL/GenBank/DDBJ databases">
        <authorList>
            <person name="Kallberg Y."/>
            <person name="Tangrot J."/>
            <person name="Rosling A."/>
        </authorList>
    </citation>
    <scope>NUCLEOTIDE SEQUENCE</scope>
    <source>
        <strain evidence="1">CL356</strain>
    </source>
</reference>
<organism evidence="1 2">
    <name type="scientific">Acaulospora colombiana</name>
    <dbReference type="NCBI Taxonomy" id="27376"/>
    <lineage>
        <taxon>Eukaryota</taxon>
        <taxon>Fungi</taxon>
        <taxon>Fungi incertae sedis</taxon>
        <taxon>Mucoromycota</taxon>
        <taxon>Glomeromycotina</taxon>
        <taxon>Glomeromycetes</taxon>
        <taxon>Diversisporales</taxon>
        <taxon>Acaulosporaceae</taxon>
        <taxon>Acaulospora</taxon>
    </lineage>
</organism>